<dbReference type="InterPro" id="IPR017953">
    <property type="entry name" value="Carbohydrate_kinase_pred_CS"/>
</dbReference>
<comment type="subunit">
    <text evidence="6">Homotetramer.</text>
</comment>
<keyword evidence="4 6" id="KW-0520">NAD</keyword>
<feature type="binding site" evidence="6">
    <location>
        <position position="219"/>
    </location>
    <ligand>
        <name>AMP</name>
        <dbReference type="ChEBI" id="CHEBI:456215"/>
    </ligand>
</feature>
<gene>
    <name evidence="6" type="primary">nnrD</name>
    <name evidence="8" type="ORF">A3A48_01355</name>
</gene>
<dbReference type="PROSITE" id="PS01050">
    <property type="entry name" value="YJEF_C_2"/>
    <property type="match status" value="1"/>
</dbReference>
<sequence length="277" mass="29054">MDLSKIYPPRPPWVHKGNYGSVLIICGSKLYSGSATLAAVSALRAGADLVTVVSPERSANIAANTLPDLITYPLKGDFLSSRHINDVMDIAHVRRVNSVVIGCGLGRHQSTVLTVQKLIQKLIVPTVIDADALYSASLIPGLILGKHVVLTPHLGELAILLGQKKIDEDFNLRLESAKAAAQKYRSIILLKGHVDIITDGATTITNNTGTSFMTKGGFGDTLAGIVGALLARGVGLFEAAHSAAYINGKAGELVAAQFGEGLAASDIFNKIPAVING</sequence>
<feature type="domain" description="YjeF C-terminal" evidence="7">
    <location>
        <begin position="1"/>
        <end position="277"/>
    </location>
</feature>
<dbReference type="STRING" id="1797724.A3A48_01355"/>
<comment type="cofactor">
    <cofactor evidence="6">
        <name>Mg(2+)</name>
        <dbReference type="ChEBI" id="CHEBI:18420"/>
    </cofactor>
</comment>
<dbReference type="AlphaFoldDB" id="A0A1F5GS54"/>
<dbReference type="InterPro" id="IPR000631">
    <property type="entry name" value="CARKD"/>
</dbReference>
<dbReference type="Gene3D" id="3.40.1190.20">
    <property type="match status" value="1"/>
</dbReference>
<evidence type="ECO:0000256" key="1">
    <source>
        <dbReference type="ARBA" id="ARBA00022741"/>
    </source>
</evidence>
<dbReference type="InterPro" id="IPR029056">
    <property type="entry name" value="Ribokinase-like"/>
</dbReference>
<dbReference type="Pfam" id="PF01256">
    <property type="entry name" value="Carb_kinase"/>
    <property type="match status" value="1"/>
</dbReference>
<organism evidence="8 9">
    <name type="scientific">Candidatus Curtissbacteria bacterium RIFCSPLOWO2_01_FULL_37_9</name>
    <dbReference type="NCBI Taxonomy" id="1797724"/>
    <lineage>
        <taxon>Bacteria</taxon>
        <taxon>Candidatus Curtissiibacteriota</taxon>
    </lineage>
</organism>
<dbReference type="PANTHER" id="PTHR12592">
    <property type="entry name" value="ATP-DEPENDENT (S)-NAD(P)H-HYDRATE DEHYDRATASE FAMILY MEMBER"/>
    <property type="match status" value="1"/>
</dbReference>
<accession>A0A1F5GS54</accession>
<evidence type="ECO:0000256" key="4">
    <source>
        <dbReference type="ARBA" id="ARBA00023027"/>
    </source>
</evidence>
<comment type="caution">
    <text evidence="6">Lacks conserved residue(s) required for the propagation of feature annotation.</text>
</comment>
<reference evidence="8 9" key="1">
    <citation type="journal article" date="2016" name="Nat. Commun.">
        <title>Thousands of microbial genomes shed light on interconnected biogeochemical processes in an aquifer system.</title>
        <authorList>
            <person name="Anantharaman K."/>
            <person name="Brown C.T."/>
            <person name="Hug L.A."/>
            <person name="Sharon I."/>
            <person name="Castelle C.J."/>
            <person name="Probst A.J."/>
            <person name="Thomas B.C."/>
            <person name="Singh A."/>
            <person name="Wilkins M.J."/>
            <person name="Karaoz U."/>
            <person name="Brodie E.L."/>
            <person name="Williams K.H."/>
            <person name="Hubbard S.S."/>
            <person name="Banfield J.F."/>
        </authorList>
    </citation>
    <scope>NUCLEOTIDE SEQUENCE [LARGE SCALE GENOMIC DNA]</scope>
</reference>
<dbReference type="Proteomes" id="UP000178336">
    <property type="component" value="Unassembled WGS sequence"/>
</dbReference>
<name>A0A1F5GS54_9BACT</name>
<dbReference type="NCBIfam" id="TIGR00196">
    <property type="entry name" value="yjeF_cterm"/>
    <property type="match status" value="1"/>
</dbReference>
<evidence type="ECO:0000256" key="3">
    <source>
        <dbReference type="ARBA" id="ARBA00022857"/>
    </source>
</evidence>
<comment type="catalytic activity">
    <reaction evidence="6">
        <text>(6S)-NADHX + ADP = AMP + phosphate + NADH + H(+)</text>
        <dbReference type="Rhea" id="RHEA:32223"/>
        <dbReference type="ChEBI" id="CHEBI:15378"/>
        <dbReference type="ChEBI" id="CHEBI:43474"/>
        <dbReference type="ChEBI" id="CHEBI:57945"/>
        <dbReference type="ChEBI" id="CHEBI:64074"/>
        <dbReference type="ChEBI" id="CHEBI:456215"/>
        <dbReference type="ChEBI" id="CHEBI:456216"/>
        <dbReference type="EC" id="4.2.1.136"/>
    </reaction>
</comment>
<dbReference type="CDD" id="cd01171">
    <property type="entry name" value="YXKO-related"/>
    <property type="match status" value="1"/>
</dbReference>
<keyword evidence="1 6" id="KW-0547">Nucleotide-binding</keyword>
<keyword evidence="5 6" id="KW-0456">Lyase</keyword>
<comment type="function">
    <text evidence="6">Catalyzes the dehydration of the S-form of NAD(P)HX at the expense of ADP, which is converted to AMP. Together with NAD(P)HX epimerase, which catalyzes the epimerization of the S- and R-forms, the enzyme allows the repair of both epimers of NAD(P)HX, a damaged form of NAD(P)H that is a result of enzymatic or heat-dependent hydration.</text>
</comment>
<evidence type="ECO:0000256" key="2">
    <source>
        <dbReference type="ARBA" id="ARBA00022840"/>
    </source>
</evidence>
<dbReference type="GO" id="GO:0046496">
    <property type="term" value="P:nicotinamide nucleotide metabolic process"/>
    <property type="evidence" value="ECO:0007669"/>
    <property type="project" value="UniProtKB-UniRule"/>
</dbReference>
<dbReference type="EC" id="4.2.1.136" evidence="6"/>
<keyword evidence="2 6" id="KW-0067">ATP-binding</keyword>
<keyword evidence="3 6" id="KW-0521">NADP</keyword>
<protein>
    <recommendedName>
        <fullName evidence="6">ADP-dependent (S)-NAD(P)H-hydrate dehydratase</fullName>
        <ecNumber evidence="6">4.2.1.136</ecNumber>
    </recommendedName>
    <alternativeName>
        <fullName evidence="6">ADP-dependent NAD(P)HX dehydratase</fullName>
    </alternativeName>
</protein>
<feature type="binding site" evidence="6">
    <location>
        <position position="104"/>
    </location>
    <ligand>
        <name>(6S)-NADPHX</name>
        <dbReference type="ChEBI" id="CHEBI:64076"/>
    </ligand>
</feature>
<dbReference type="GO" id="GO:0047453">
    <property type="term" value="F:ATP-dependent NAD(P)H-hydrate dehydratase activity"/>
    <property type="evidence" value="ECO:0007669"/>
    <property type="project" value="TreeGrafter"/>
</dbReference>
<dbReference type="GO" id="GO:0005524">
    <property type="term" value="F:ATP binding"/>
    <property type="evidence" value="ECO:0007669"/>
    <property type="project" value="UniProtKB-KW"/>
</dbReference>
<dbReference type="GO" id="GO:0110051">
    <property type="term" value="P:metabolite repair"/>
    <property type="evidence" value="ECO:0007669"/>
    <property type="project" value="TreeGrafter"/>
</dbReference>
<feature type="binding site" evidence="6">
    <location>
        <position position="153"/>
    </location>
    <ligand>
        <name>(6S)-NADPHX</name>
        <dbReference type="ChEBI" id="CHEBI:64076"/>
    </ligand>
</feature>
<comment type="catalytic activity">
    <reaction evidence="6">
        <text>(6S)-NADPHX + ADP = AMP + phosphate + NADPH + H(+)</text>
        <dbReference type="Rhea" id="RHEA:32235"/>
        <dbReference type="ChEBI" id="CHEBI:15378"/>
        <dbReference type="ChEBI" id="CHEBI:43474"/>
        <dbReference type="ChEBI" id="CHEBI:57783"/>
        <dbReference type="ChEBI" id="CHEBI:64076"/>
        <dbReference type="ChEBI" id="CHEBI:456215"/>
        <dbReference type="ChEBI" id="CHEBI:456216"/>
        <dbReference type="EC" id="4.2.1.136"/>
    </reaction>
</comment>
<feature type="binding site" evidence="6">
    <location>
        <position position="220"/>
    </location>
    <ligand>
        <name>(6S)-NADPHX</name>
        <dbReference type="ChEBI" id="CHEBI:64076"/>
    </ligand>
</feature>
<dbReference type="PANTHER" id="PTHR12592:SF0">
    <property type="entry name" value="ATP-DEPENDENT (S)-NAD(P)H-HYDRATE DEHYDRATASE"/>
    <property type="match status" value="1"/>
</dbReference>
<evidence type="ECO:0000256" key="6">
    <source>
        <dbReference type="HAMAP-Rule" id="MF_01965"/>
    </source>
</evidence>
<evidence type="ECO:0000256" key="5">
    <source>
        <dbReference type="ARBA" id="ARBA00023239"/>
    </source>
</evidence>
<comment type="similarity">
    <text evidence="6">Belongs to the NnrD/CARKD family.</text>
</comment>
<dbReference type="EMBL" id="MFBN01000042">
    <property type="protein sequence ID" value="OGD94713.1"/>
    <property type="molecule type" value="Genomic_DNA"/>
</dbReference>
<dbReference type="PROSITE" id="PS51383">
    <property type="entry name" value="YJEF_C_3"/>
    <property type="match status" value="1"/>
</dbReference>
<evidence type="ECO:0000313" key="9">
    <source>
        <dbReference type="Proteomes" id="UP000178336"/>
    </source>
</evidence>
<evidence type="ECO:0000259" key="7">
    <source>
        <dbReference type="PROSITE" id="PS51383"/>
    </source>
</evidence>
<dbReference type="SUPFAM" id="SSF53613">
    <property type="entry name" value="Ribokinase-like"/>
    <property type="match status" value="1"/>
</dbReference>
<proteinExistence type="inferred from homology"/>
<dbReference type="HAMAP" id="MF_01965">
    <property type="entry name" value="NADHX_dehydratase"/>
    <property type="match status" value="1"/>
</dbReference>
<dbReference type="GO" id="GO:0052855">
    <property type="term" value="F:ADP-dependent NAD(P)H-hydrate dehydratase activity"/>
    <property type="evidence" value="ECO:0007669"/>
    <property type="project" value="UniProtKB-UniRule"/>
</dbReference>
<evidence type="ECO:0000313" key="8">
    <source>
        <dbReference type="EMBL" id="OGD94713.1"/>
    </source>
</evidence>
<comment type="caution">
    <text evidence="8">The sequence shown here is derived from an EMBL/GenBank/DDBJ whole genome shotgun (WGS) entry which is preliminary data.</text>
</comment>